<dbReference type="AlphaFoldDB" id="A0A848ERJ9"/>
<dbReference type="RefSeq" id="WP_169013365.1">
    <property type="nucleotide sequence ID" value="NZ_JABBJH010000005.1"/>
</dbReference>
<proteinExistence type="predicted"/>
<protein>
    <submittedName>
        <fullName evidence="2">Uncharacterized protein</fullName>
    </submittedName>
</protein>
<gene>
    <name evidence="2" type="ORF">HG933_04995</name>
</gene>
<feature type="chain" id="PRO_5032591515" evidence="1">
    <location>
        <begin position="23"/>
        <end position="146"/>
    </location>
</feature>
<organism evidence="2 3">
    <name type="scientific">Megasphaera elsdenii</name>
    <dbReference type="NCBI Taxonomy" id="907"/>
    <lineage>
        <taxon>Bacteria</taxon>
        <taxon>Bacillati</taxon>
        <taxon>Bacillota</taxon>
        <taxon>Negativicutes</taxon>
        <taxon>Veillonellales</taxon>
        <taxon>Veillonellaceae</taxon>
        <taxon>Megasphaera</taxon>
    </lineage>
</organism>
<dbReference type="Proteomes" id="UP000536773">
    <property type="component" value="Unassembled WGS sequence"/>
</dbReference>
<name>A0A848ERJ9_MEGEL</name>
<sequence>MKKLCTIFFTLLLLAFASVASANYPYYLNGNSDYVLVDGHMGTAWYVDTTSLVNQMYAPPYYKLAINVVSAHSAIGDENDFYNGGEGEITGVKTYYFYYNMDSDRMCVMGSDGWRYLDPNGSWADTGIALPAGQKAFELAYGRTFY</sequence>
<evidence type="ECO:0000256" key="1">
    <source>
        <dbReference type="SAM" id="SignalP"/>
    </source>
</evidence>
<comment type="caution">
    <text evidence="2">The sequence shown here is derived from an EMBL/GenBank/DDBJ whole genome shotgun (WGS) entry which is preliminary data.</text>
</comment>
<reference evidence="2 3" key="1">
    <citation type="submission" date="2020-04" db="EMBL/GenBank/DDBJ databases">
        <authorList>
            <person name="Hitch T.C.A."/>
            <person name="Wylensek D."/>
            <person name="Clavel T."/>
        </authorList>
    </citation>
    <scope>NUCLEOTIDE SEQUENCE [LARGE SCALE GENOMIC DNA]</scope>
    <source>
        <strain evidence="2 3">WCA-386-APC-2A</strain>
    </source>
</reference>
<evidence type="ECO:0000313" key="2">
    <source>
        <dbReference type="EMBL" id="NMK38736.1"/>
    </source>
</evidence>
<dbReference type="EMBL" id="JABBJH010000005">
    <property type="protein sequence ID" value="NMK38736.1"/>
    <property type="molecule type" value="Genomic_DNA"/>
</dbReference>
<evidence type="ECO:0000313" key="3">
    <source>
        <dbReference type="Proteomes" id="UP000536773"/>
    </source>
</evidence>
<feature type="signal peptide" evidence="1">
    <location>
        <begin position="1"/>
        <end position="22"/>
    </location>
</feature>
<accession>A0A848ERJ9</accession>
<keyword evidence="1" id="KW-0732">Signal</keyword>